<evidence type="ECO:0000256" key="1">
    <source>
        <dbReference type="ARBA" id="ARBA00005536"/>
    </source>
</evidence>
<organism evidence="3 4">
    <name type="scientific">Capsicum annuum</name>
    <name type="common">Capsicum pepper</name>
    <dbReference type="NCBI Taxonomy" id="4072"/>
    <lineage>
        <taxon>Eukaryota</taxon>
        <taxon>Viridiplantae</taxon>
        <taxon>Streptophyta</taxon>
        <taxon>Embryophyta</taxon>
        <taxon>Tracheophyta</taxon>
        <taxon>Spermatophyta</taxon>
        <taxon>Magnoliopsida</taxon>
        <taxon>eudicotyledons</taxon>
        <taxon>Gunneridae</taxon>
        <taxon>Pentapetalae</taxon>
        <taxon>asterids</taxon>
        <taxon>lamiids</taxon>
        <taxon>Solanales</taxon>
        <taxon>Solanaceae</taxon>
        <taxon>Solanoideae</taxon>
        <taxon>Capsiceae</taxon>
        <taxon>Capsicum</taxon>
    </lineage>
</organism>
<accession>A0A2G2ZBN1</accession>
<dbReference type="Pfam" id="PF03398">
    <property type="entry name" value="Ist1"/>
    <property type="match status" value="1"/>
</dbReference>
<dbReference type="FunFam" id="1.20.1260.60:FF:000002">
    <property type="entry name" value="Vacuolar protein sorting-associated protein IST1"/>
    <property type="match status" value="1"/>
</dbReference>
<gene>
    <name evidence="3" type="ORF">T459_17465</name>
</gene>
<name>A0A2G2ZBN1_CAPAN</name>
<reference evidence="3 4" key="1">
    <citation type="journal article" date="2014" name="Nat. Genet.">
        <title>Genome sequence of the hot pepper provides insights into the evolution of pungency in Capsicum species.</title>
        <authorList>
            <person name="Kim S."/>
            <person name="Park M."/>
            <person name="Yeom S.I."/>
            <person name="Kim Y.M."/>
            <person name="Lee J.M."/>
            <person name="Lee H.A."/>
            <person name="Seo E."/>
            <person name="Choi J."/>
            <person name="Cheong K."/>
            <person name="Kim K.T."/>
            <person name="Jung K."/>
            <person name="Lee G.W."/>
            <person name="Oh S.K."/>
            <person name="Bae C."/>
            <person name="Kim S.B."/>
            <person name="Lee H.Y."/>
            <person name="Kim S.Y."/>
            <person name="Kim M.S."/>
            <person name="Kang B.C."/>
            <person name="Jo Y.D."/>
            <person name="Yang H.B."/>
            <person name="Jeong H.J."/>
            <person name="Kang W.H."/>
            <person name="Kwon J.K."/>
            <person name="Shin C."/>
            <person name="Lim J.Y."/>
            <person name="Park J.H."/>
            <person name="Huh J.H."/>
            <person name="Kim J.S."/>
            <person name="Kim B.D."/>
            <person name="Cohen O."/>
            <person name="Paran I."/>
            <person name="Suh M.C."/>
            <person name="Lee S.B."/>
            <person name="Kim Y.K."/>
            <person name="Shin Y."/>
            <person name="Noh S.J."/>
            <person name="Park J."/>
            <person name="Seo Y.S."/>
            <person name="Kwon S.Y."/>
            <person name="Kim H.A."/>
            <person name="Park J.M."/>
            <person name="Kim H.J."/>
            <person name="Choi S.B."/>
            <person name="Bosland P.W."/>
            <person name="Reeves G."/>
            <person name="Jo S.H."/>
            <person name="Lee B.W."/>
            <person name="Cho H.T."/>
            <person name="Choi H.S."/>
            <person name="Lee M.S."/>
            <person name="Yu Y."/>
            <person name="Do Choi Y."/>
            <person name="Park B.S."/>
            <person name="van Deynze A."/>
            <person name="Ashrafi H."/>
            <person name="Hill T."/>
            <person name="Kim W.T."/>
            <person name="Pai H.S."/>
            <person name="Ahn H.K."/>
            <person name="Yeam I."/>
            <person name="Giovannoni J.J."/>
            <person name="Rose J.K."/>
            <person name="Sorensen I."/>
            <person name="Lee S.J."/>
            <person name="Kim R.W."/>
            <person name="Choi I.Y."/>
            <person name="Choi B.S."/>
            <person name="Lim J.S."/>
            <person name="Lee Y.H."/>
            <person name="Choi D."/>
        </authorList>
    </citation>
    <scope>NUCLEOTIDE SEQUENCE [LARGE SCALE GENOMIC DNA]</scope>
    <source>
        <strain evidence="4">cv. CM334</strain>
    </source>
</reference>
<proteinExistence type="inferred from homology"/>
<dbReference type="PANTHER" id="PTHR12161:SF88">
    <property type="entry name" value="REGULATOR OF VPS4 ACTIVITY IN THE MVB PATHWAY PROTEIN"/>
    <property type="match status" value="1"/>
</dbReference>
<comment type="caution">
    <text evidence="3">The sequence shown here is derived from an EMBL/GenBank/DDBJ whole genome shotgun (WGS) entry which is preliminary data.</text>
</comment>
<reference evidence="3 4" key="2">
    <citation type="journal article" date="2017" name="Genome Biol.">
        <title>New reference genome sequences of hot pepper reveal the massive evolution of plant disease-resistance genes by retroduplication.</title>
        <authorList>
            <person name="Kim S."/>
            <person name="Park J."/>
            <person name="Yeom S.I."/>
            <person name="Kim Y.M."/>
            <person name="Seo E."/>
            <person name="Kim K.T."/>
            <person name="Kim M.S."/>
            <person name="Lee J.M."/>
            <person name="Cheong K."/>
            <person name="Shin H.S."/>
            <person name="Kim S.B."/>
            <person name="Han K."/>
            <person name="Lee J."/>
            <person name="Park M."/>
            <person name="Lee H.A."/>
            <person name="Lee H.Y."/>
            <person name="Lee Y."/>
            <person name="Oh S."/>
            <person name="Lee J.H."/>
            <person name="Choi E."/>
            <person name="Choi E."/>
            <person name="Lee S.E."/>
            <person name="Jeon J."/>
            <person name="Kim H."/>
            <person name="Choi G."/>
            <person name="Song H."/>
            <person name="Lee J."/>
            <person name="Lee S.C."/>
            <person name="Kwon J.K."/>
            <person name="Lee H.Y."/>
            <person name="Koo N."/>
            <person name="Hong Y."/>
            <person name="Kim R.W."/>
            <person name="Kang W.H."/>
            <person name="Huh J.H."/>
            <person name="Kang B.C."/>
            <person name="Yang T.J."/>
            <person name="Lee Y.H."/>
            <person name="Bennetzen J.L."/>
            <person name="Choi D."/>
        </authorList>
    </citation>
    <scope>NUCLEOTIDE SEQUENCE [LARGE SCALE GENOMIC DNA]</scope>
    <source>
        <strain evidence="4">cv. CM334</strain>
    </source>
</reference>
<feature type="compositionally biased region" description="Basic and acidic residues" evidence="2">
    <location>
        <begin position="336"/>
        <end position="365"/>
    </location>
</feature>
<evidence type="ECO:0000256" key="2">
    <source>
        <dbReference type="SAM" id="MobiDB-lite"/>
    </source>
</evidence>
<dbReference type="EMBL" id="AYRZ02000006">
    <property type="protein sequence ID" value="PHT79413.1"/>
    <property type="molecule type" value="Genomic_DNA"/>
</dbReference>
<evidence type="ECO:0000313" key="4">
    <source>
        <dbReference type="Proteomes" id="UP000222542"/>
    </source>
</evidence>
<keyword evidence="4" id="KW-1185">Reference proteome</keyword>
<dbReference type="GO" id="GO:0008104">
    <property type="term" value="P:intracellular protein localization"/>
    <property type="evidence" value="ECO:0000318"/>
    <property type="project" value="GO_Central"/>
</dbReference>
<dbReference type="OMA" id="ICTEREC"/>
<evidence type="ECO:0000313" key="3">
    <source>
        <dbReference type="EMBL" id="PHT79413.1"/>
    </source>
</evidence>
<dbReference type="Proteomes" id="UP000222542">
    <property type="component" value="Unassembled WGS sequence"/>
</dbReference>
<dbReference type="InterPro" id="IPR042277">
    <property type="entry name" value="IST1-like"/>
</dbReference>
<feature type="compositionally biased region" description="Basic and acidic residues" evidence="2">
    <location>
        <begin position="377"/>
        <end position="390"/>
    </location>
</feature>
<comment type="similarity">
    <text evidence="1">Belongs to the IST1 family.</text>
</comment>
<feature type="region of interest" description="Disordered" evidence="2">
    <location>
        <begin position="336"/>
        <end position="446"/>
    </location>
</feature>
<dbReference type="Gramene" id="PHT79413">
    <property type="protein sequence ID" value="PHT79413"/>
    <property type="gene ID" value="T459_17465"/>
</dbReference>
<dbReference type="AlphaFoldDB" id="A0A2G2ZBN1"/>
<protein>
    <submittedName>
        <fullName evidence="3">Uncharacterized protein</fullName>
    </submittedName>
</protein>
<dbReference type="GO" id="GO:0015031">
    <property type="term" value="P:protein transport"/>
    <property type="evidence" value="ECO:0007669"/>
    <property type="project" value="InterPro"/>
</dbReference>
<dbReference type="PANTHER" id="PTHR12161">
    <property type="entry name" value="IST1 FAMILY MEMBER"/>
    <property type="match status" value="1"/>
</dbReference>
<dbReference type="InterPro" id="IPR005061">
    <property type="entry name" value="Ist1"/>
</dbReference>
<dbReference type="STRING" id="4072.A0A2G2ZBN1"/>
<dbReference type="Gene3D" id="1.20.1260.60">
    <property type="entry name" value="Vacuolar protein sorting-associated protein Ist1"/>
    <property type="match status" value="1"/>
</dbReference>
<sequence>MGLELNTNGSFIKVIGKAGAGGIVRKRNGQMIMVFVAPIQFCTNNYLETRAALERSIQVQLCYGEGNQVVDILATSLDSKEFYYNEVELPCDARGTTPYSRQTGKVTGGHLVLPLSLQQKRVAAMMFGSVARTTRAFIVQPVSTLTTLLYYSDRLPRNLNLDRKSTIKQTKTRIEMIRKKRNSMQKYLKNDISDLIKSGLDVNAYGRTEGLLVEMNLLSCYDFLDQYCEHIRSHLDPICTERECPESCKEPVGSVMFAAARLADLPELRQLRTMFNERYENSLEGHVNKQFAEKLKQAPHKKDVKLRLMQDIAAEYGIEWNSKNLQQILYEKERADVSGNDKESKDAQSNHENARNHHTSQERTTKSSSDQKSARTKHLDPQSGHKDSGHEISGQRNRDGPSGRATSLPAELEQTSPDELMKGHTRANSCAPDMSGPNGQVHPKVPNYEDVVARLTDLSGKSKE</sequence>